<comment type="caution">
    <text evidence="8">The sequence shown here is derived from an EMBL/GenBank/DDBJ whole genome shotgun (WGS) entry which is preliminary data.</text>
</comment>
<dbReference type="PIRSF" id="PIRSF000615">
    <property type="entry name" value="TyrPK_CSF1-R"/>
    <property type="match status" value="1"/>
</dbReference>
<keyword evidence="2" id="KW-1015">Disulfide bond</keyword>
<dbReference type="PROSITE" id="PS50835">
    <property type="entry name" value="IG_LIKE"/>
    <property type="match status" value="2"/>
</dbReference>
<dbReference type="GO" id="GO:0005886">
    <property type="term" value="C:plasma membrane"/>
    <property type="evidence" value="ECO:0007669"/>
    <property type="project" value="TreeGrafter"/>
</dbReference>
<keyword evidence="9" id="KW-1185">Reference proteome</keyword>
<dbReference type="InterPro" id="IPR007110">
    <property type="entry name" value="Ig-like_dom"/>
</dbReference>
<dbReference type="Pfam" id="PF07679">
    <property type="entry name" value="I-set"/>
    <property type="match status" value="1"/>
</dbReference>
<sequence length="268" mass="30088">MYIFTVALLAGLSIYICESAVVTNEEEQGKGIILSVGDNLVLQCNNTDNPSAKVTQWLKNGMQMNYNDSRAHKDNSDNTLKIEHTTEADCGNYTCRVDNKEALIAVRSIVKLAPVDNSRNVVQNQNIVLMCNVTQGTPLPTLQWLKDEEPLNMSNPRISIKTDPRGIEGIELSISDAQFEDRAEYTCVATNEISTANNTILVRVKDKYAALWPFLGICAEVAVLCTIIFIYEKRRQKPDFDESETEHNTENKAVADQEDKGRDVRQRK</sequence>
<dbReference type="InterPro" id="IPR003598">
    <property type="entry name" value="Ig_sub2"/>
</dbReference>
<dbReference type="InterPro" id="IPR013783">
    <property type="entry name" value="Ig-like_fold"/>
</dbReference>
<dbReference type="InterPro" id="IPR050958">
    <property type="entry name" value="Cell_Adh-Cytoskel_Orgn"/>
</dbReference>
<dbReference type="InterPro" id="IPR013098">
    <property type="entry name" value="Ig_I-set"/>
</dbReference>
<dbReference type="GO" id="GO:0007156">
    <property type="term" value="P:homophilic cell adhesion via plasma membrane adhesion molecules"/>
    <property type="evidence" value="ECO:0007669"/>
    <property type="project" value="TreeGrafter"/>
</dbReference>
<keyword evidence="5" id="KW-0812">Transmembrane</keyword>
<dbReference type="FunFam" id="2.60.40.10:FF:000032">
    <property type="entry name" value="palladin isoform X1"/>
    <property type="match status" value="1"/>
</dbReference>
<dbReference type="CDD" id="cd00096">
    <property type="entry name" value="Ig"/>
    <property type="match status" value="1"/>
</dbReference>
<evidence type="ECO:0000313" key="9">
    <source>
        <dbReference type="Proteomes" id="UP000827092"/>
    </source>
</evidence>
<feature type="domain" description="Ig-like" evidence="7">
    <location>
        <begin position="37"/>
        <end position="111"/>
    </location>
</feature>
<dbReference type="SMART" id="SM00408">
    <property type="entry name" value="IGc2"/>
    <property type="match status" value="2"/>
</dbReference>
<dbReference type="Gene3D" id="2.60.40.10">
    <property type="entry name" value="Immunoglobulins"/>
    <property type="match status" value="2"/>
</dbReference>
<organism evidence="8 9">
    <name type="scientific">Oedothorax gibbosus</name>
    <dbReference type="NCBI Taxonomy" id="931172"/>
    <lineage>
        <taxon>Eukaryota</taxon>
        <taxon>Metazoa</taxon>
        <taxon>Ecdysozoa</taxon>
        <taxon>Arthropoda</taxon>
        <taxon>Chelicerata</taxon>
        <taxon>Arachnida</taxon>
        <taxon>Araneae</taxon>
        <taxon>Araneomorphae</taxon>
        <taxon>Entelegynae</taxon>
        <taxon>Araneoidea</taxon>
        <taxon>Linyphiidae</taxon>
        <taxon>Erigoninae</taxon>
        <taxon>Oedothorax</taxon>
    </lineage>
</organism>
<evidence type="ECO:0000256" key="1">
    <source>
        <dbReference type="ARBA" id="ARBA00022729"/>
    </source>
</evidence>
<dbReference type="PANTHER" id="PTHR45080">
    <property type="entry name" value="CONTACTIN 5"/>
    <property type="match status" value="1"/>
</dbReference>
<accession>A0AAV6U3W6</accession>
<evidence type="ECO:0000256" key="5">
    <source>
        <dbReference type="SAM" id="Phobius"/>
    </source>
</evidence>
<dbReference type="Pfam" id="PF13927">
    <property type="entry name" value="Ig_3"/>
    <property type="match status" value="1"/>
</dbReference>
<dbReference type="AlphaFoldDB" id="A0AAV6U3W6"/>
<keyword evidence="5" id="KW-1133">Transmembrane helix</keyword>
<gene>
    <name evidence="8" type="ORF">JTE90_016634</name>
</gene>
<evidence type="ECO:0000256" key="3">
    <source>
        <dbReference type="ARBA" id="ARBA00023319"/>
    </source>
</evidence>
<evidence type="ECO:0000256" key="6">
    <source>
        <dbReference type="SAM" id="SignalP"/>
    </source>
</evidence>
<keyword evidence="5" id="KW-0472">Membrane</keyword>
<feature type="transmembrane region" description="Helical" evidence="5">
    <location>
        <begin position="210"/>
        <end position="231"/>
    </location>
</feature>
<feature type="chain" id="PRO_5043507356" description="Ig-like domain-containing protein" evidence="6">
    <location>
        <begin position="20"/>
        <end position="268"/>
    </location>
</feature>
<proteinExistence type="predicted"/>
<protein>
    <recommendedName>
        <fullName evidence="7">Ig-like domain-containing protein</fullName>
    </recommendedName>
</protein>
<keyword evidence="3" id="KW-0393">Immunoglobulin domain</keyword>
<feature type="domain" description="Ig-like" evidence="7">
    <location>
        <begin position="114"/>
        <end position="203"/>
    </location>
</feature>
<evidence type="ECO:0000256" key="2">
    <source>
        <dbReference type="ARBA" id="ARBA00023157"/>
    </source>
</evidence>
<dbReference type="EMBL" id="JAFNEN010000668">
    <property type="protein sequence ID" value="KAG8178769.1"/>
    <property type="molecule type" value="Genomic_DNA"/>
</dbReference>
<dbReference type="InterPro" id="IPR036179">
    <property type="entry name" value="Ig-like_dom_sf"/>
</dbReference>
<keyword evidence="1 6" id="KW-0732">Signal</keyword>
<feature type="region of interest" description="Disordered" evidence="4">
    <location>
        <begin position="237"/>
        <end position="268"/>
    </location>
</feature>
<dbReference type="SMART" id="SM00409">
    <property type="entry name" value="IG"/>
    <property type="match status" value="2"/>
</dbReference>
<name>A0AAV6U3W6_9ARAC</name>
<dbReference type="Proteomes" id="UP000827092">
    <property type="component" value="Unassembled WGS sequence"/>
</dbReference>
<evidence type="ECO:0000313" key="8">
    <source>
        <dbReference type="EMBL" id="KAG8178769.1"/>
    </source>
</evidence>
<feature type="signal peptide" evidence="6">
    <location>
        <begin position="1"/>
        <end position="19"/>
    </location>
</feature>
<evidence type="ECO:0000256" key="4">
    <source>
        <dbReference type="SAM" id="MobiDB-lite"/>
    </source>
</evidence>
<reference evidence="8 9" key="1">
    <citation type="journal article" date="2022" name="Nat. Ecol. Evol.">
        <title>A masculinizing supergene underlies an exaggerated male reproductive morph in a spider.</title>
        <authorList>
            <person name="Hendrickx F."/>
            <person name="De Corte Z."/>
            <person name="Sonet G."/>
            <person name="Van Belleghem S.M."/>
            <person name="Kostlbacher S."/>
            <person name="Vangestel C."/>
        </authorList>
    </citation>
    <scope>NUCLEOTIDE SEQUENCE [LARGE SCALE GENOMIC DNA]</scope>
    <source>
        <strain evidence="8">W744_W776</strain>
    </source>
</reference>
<dbReference type="PANTHER" id="PTHR45080:SF8">
    <property type="entry name" value="IG-LIKE DOMAIN-CONTAINING PROTEIN"/>
    <property type="match status" value="1"/>
</dbReference>
<evidence type="ECO:0000259" key="7">
    <source>
        <dbReference type="PROSITE" id="PS50835"/>
    </source>
</evidence>
<dbReference type="SUPFAM" id="SSF48726">
    <property type="entry name" value="Immunoglobulin"/>
    <property type="match status" value="2"/>
</dbReference>
<dbReference type="InterPro" id="IPR003599">
    <property type="entry name" value="Ig_sub"/>
</dbReference>